<dbReference type="Gene3D" id="1.20.120.1220">
    <property type="match status" value="1"/>
</dbReference>
<sequence length="237" mass="24598">MHGFFTYVLLGALAIALLVAIVTDLRSRTIGNRLNAAIALAAPLFWWASGLALWPGVAIQLGVAGLTLALCCLFFAMRQMGGGDVKLLTALALWIPPAAFLDLLVVMVMVGWVLTLVMGAWQVGHSREPTPTPRRDLGVLIACTLIAAAFASAVLGGPSLSLPAALSPAVTGGLALMLGVAMLPVLLLTVVTLASLRVLRRQEEQIRVPYGLAIAAGGIWTIATGDFVAALPAAAWG</sequence>
<dbReference type="InterPro" id="IPR000045">
    <property type="entry name" value="Prepilin_IV_endopep_pep"/>
</dbReference>
<evidence type="ECO:0000313" key="3">
    <source>
        <dbReference type="EMBL" id="MDP4538851.1"/>
    </source>
</evidence>
<feature type="transmembrane region" description="Helical" evidence="1">
    <location>
        <begin position="93"/>
        <end position="117"/>
    </location>
</feature>
<evidence type="ECO:0000313" key="4">
    <source>
        <dbReference type="Proteomes" id="UP001235664"/>
    </source>
</evidence>
<gene>
    <name evidence="3" type="ORF">Q9K01_04340</name>
</gene>
<dbReference type="EC" id="3.4.23.43" evidence="3"/>
<keyword evidence="3" id="KW-0378">Hydrolase</keyword>
<feature type="transmembrane region" description="Helical" evidence="1">
    <location>
        <begin position="137"/>
        <end position="155"/>
    </location>
</feature>
<evidence type="ECO:0000259" key="2">
    <source>
        <dbReference type="Pfam" id="PF01478"/>
    </source>
</evidence>
<reference evidence="3 4" key="1">
    <citation type="submission" date="2023-08" db="EMBL/GenBank/DDBJ databases">
        <title>genomic of DY56.</title>
        <authorList>
            <person name="Wang Y."/>
        </authorList>
    </citation>
    <scope>NUCLEOTIDE SEQUENCE [LARGE SCALE GENOMIC DNA]</scope>
    <source>
        <strain evidence="3 4">DY56-A-20</strain>
    </source>
</reference>
<keyword evidence="4" id="KW-1185">Reference proteome</keyword>
<feature type="transmembrane region" description="Helical" evidence="1">
    <location>
        <begin position="175"/>
        <end position="196"/>
    </location>
</feature>
<feature type="transmembrane region" description="Helical" evidence="1">
    <location>
        <begin position="61"/>
        <end position="81"/>
    </location>
</feature>
<dbReference type="Pfam" id="PF01478">
    <property type="entry name" value="Peptidase_A24"/>
    <property type="match status" value="1"/>
</dbReference>
<keyword evidence="1" id="KW-0472">Membrane</keyword>
<accession>A0ABT9H6B0</accession>
<organism evidence="3 4">
    <name type="scientific">Qipengyuania benthica</name>
    <dbReference type="NCBI Taxonomy" id="3067651"/>
    <lineage>
        <taxon>Bacteria</taxon>
        <taxon>Pseudomonadati</taxon>
        <taxon>Pseudomonadota</taxon>
        <taxon>Alphaproteobacteria</taxon>
        <taxon>Sphingomonadales</taxon>
        <taxon>Erythrobacteraceae</taxon>
        <taxon>Qipengyuania</taxon>
    </lineage>
</organism>
<dbReference type="GO" id="GO:0004190">
    <property type="term" value="F:aspartic-type endopeptidase activity"/>
    <property type="evidence" value="ECO:0007669"/>
    <property type="project" value="UniProtKB-EC"/>
</dbReference>
<keyword evidence="1" id="KW-0812">Transmembrane</keyword>
<keyword evidence="1" id="KW-1133">Transmembrane helix</keyword>
<proteinExistence type="predicted"/>
<evidence type="ECO:0000256" key="1">
    <source>
        <dbReference type="SAM" id="Phobius"/>
    </source>
</evidence>
<dbReference type="EMBL" id="JAVAIL010000001">
    <property type="protein sequence ID" value="MDP4538851.1"/>
    <property type="molecule type" value="Genomic_DNA"/>
</dbReference>
<dbReference type="RefSeq" id="WP_305928965.1">
    <property type="nucleotide sequence ID" value="NZ_JAVAIL010000001.1"/>
</dbReference>
<feature type="domain" description="Prepilin type IV endopeptidase peptidase" evidence="2">
    <location>
        <begin position="13"/>
        <end position="115"/>
    </location>
</feature>
<feature type="transmembrane region" description="Helical" evidence="1">
    <location>
        <begin position="208"/>
        <end position="235"/>
    </location>
</feature>
<protein>
    <submittedName>
        <fullName evidence="3">Prepilin peptidase</fullName>
        <ecNumber evidence="3">3.4.23.43</ecNumber>
    </submittedName>
</protein>
<dbReference type="Proteomes" id="UP001235664">
    <property type="component" value="Unassembled WGS sequence"/>
</dbReference>
<comment type="caution">
    <text evidence="3">The sequence shown here is derived from an EMBL/GenBank/DDBJ whole genome shotgun (WGS) entry which is preliminary data.</text>
</comment>
<name>A0ABT9H6B0_9SPHN</name>